<name>A0ACB8GGT5_PSICU</name>
<dbReference type="EMBL" id="JAFIQS020000013">
    <property type="protein sequence ID" value="KAH9474401.1"/>
    <property type="molecule type" value="Genomic_DNA"/>
</dbReference>
<keyword evidence="2" id="KW-1185">Reference proteome</keyword>
<proteinExistence type="predicted"/>
<dbReference type="Proteomes" id="UP000664032">
    <property type="component" value="Unassembled WGS sequence"/>
</dbReference>
<organism evidence="1 2">
    <name type="scientific">Psilocybe cubensis</name>
    <name type="common">Psychedelic mushroom</name>
    <name type="synonym">Stropharia cubensis</name>
    <dbReference type="NCBI Taxonomy" id="181762"/>
    <lineage>
        <taxon>Eukaryota</taxon>
        <taxon>Fungi</taxon>
        <taxon>Dikarya</taxon>
        <taxon>Basidiomycota</taxon>
        <taxon>Agaricomycotina</taxon>
        <taxon>Agaricomycetes</taxon>
        <taxon>Agaricomycetidae</taxon>
        <taxon>Agaricales</taxon>
        <taxon>Agaricineae</taxon>
        <taxon>Strophariaceae</taxon>
        <taxon>Psilocybe</taxon>
    </lineage>
</organism>
<comment type="caution">
    <text evidence="1">The sequence shown here is derived from an EMBL/GenBank/DDBJ whole genome shotgun (WGS) entry which is preliminary data.</text>
</comment>
<accession>A0ACB8GGT5</accession>
<gene>
    <name evidence="1" type="ORF">JR316_0012859</name>
</gene>
<evidence type="ECO:0000313" key="2">
    <source>
        <dbReference type="Proteomes" id="UP000664032"/>
    </source>
</evidence>
<reference evidence="1" key="1">
    <citation type="submission" date="2021-10" db="EMBL/GenBank/DDBJ databases">
        <title>Psilocybe cubensis genome.</title>
        <authorList>
            <person name="Mckernan K.J."/>
            <person name="Crawford S."/>
            <person name="Trippe A."/>
            <person name="Kane L.T."/>
            <person name="Mclaughlin S."/>
        </authorList>
    </citation>
    <scope>NUCLEOTIDE SEQUENCE</scope>
    <source>
        <strain evidence="1">MGC-MH-2018</strain>
    </source>
</reference>
<sequence>MRILAFNANNALNSDHIPISSSWRFPKYPTASPSAVEPTDNPKLHNPFLCNRIPASSPKSTFQPFQTVSLEFGSGNTLAKIPLAIHNGRSTSKNSGVQFVAAQKMDSLYRLQNMCPHTGSARMRVFRRLFPVVSHSSSRADCDGADGRGSHTIRRTLMAHLDRTPSRPSSSVRVFARRPQRHEQWSRWRNNAKQQRLSALVMSSLPRSASSTVFCTRPTNREARMVSGATMSKPTPHAMHTRTPHNTSLLMQQQRETMTRLHGNGVGVPGICPALSSPTWFCESKRA</sequence>
<protein>
    <submittedName>
        <fullName evidence="1">Uncharacterized protein</fullName>
    </submittedName>
</protein>
<evidence type="ECO:0000313" key="1">
    <source>
        <dbReference type="EMBL" id="KAH9474401.1"/>
    </source>
</evidence>